<dbReference type="Proteomes" id="UP001174934">
    <property type="component" value="Unassembled WGS sequence"/>
</dbReference>
<organism evidence="1 2">
    <name type="scientific">Bombardia bombarda</name>
    <dbReference type="NCBI Taxonomy" id="252184"/>
    <lineage>
        <taxon>Eukaryota</taxon>
        <taxon>Fungi</taxon>
        <taxon>Dikarya</taxon>
        <taxon>Ascomycota</taxon>
        <taxon>Pezizomycotina</taxon>
        <taxon>Sordariomycetes</taxon>
        <taxon>Sordariomycetidae</taxon>
        <taxon>Sordariales</taxon>
        <taxon>Lasiosphaeriaceae</taxon>
        <taxon>Bombardia</taxon>
    </lineage>
</organism>
<comment type="caution">
    <text evidence="1">The sequence shown here is derived from an EMBL/GenBank/DDBJ whole genome shotgun (WGS) entry which is preliminary data.</text>
</comment>
<accession>A0AA39XLR7</accession>
<proteinExistence type="predicted"/>
<evidence type="ECO:0000313" key="2">
    <source>
        <dbReference type="Proteomes" id="UP001174934"/>
    </source>
</evidence>
<name>A0AA39XLR7_9PEZI</name>
<protein>
    <submittedName>
        <fullName evidence="1">Uncharacterized protein</fullName>
    </submittedName>
</protein>
<sequence>MYPSYSISTSHQSVPTATPICPRDQVFTEFELGHVGSTLLVADISWLPGQAGETATTTDWLATADYTQYADASLPAIVQLKCTKTRAPKHYNVTCSATRSGQHLGHAPGPFGGMSPQDQFVLNINGEVIPEGTEGHAIVHTHSI</sequence>
<dbReference type="EMBL" id="JAULSR010000001">
    <property type="protein sequence ID" value="KAK0635921.1"/>
    <property type="molecule type" value="Genomic_DNA"/>
</dbReference>
<reference evidence="1" key="1">
    <citation type="submission" date="2023-06" db="EMBL/GenBank/DDBJ databases">
        <title>Genome-scale phylogeny and comparative genomics of the fungal order Sordariales.</title>
        <authorList>
            <consortium name="Lawrence Berkeley National Laboratory"/>
            <person name="Hensen N."/>
            <person name="Bonometti L."/>
            <person name="Westerberg I."/>
            <person name="Brannstrom I.O."/>
            <person name="Guillou S."/>
            <person name="Cros-Aarteil S."/>
            <person name="Calhoun S."/>
            <person name="Haridas S."/>
            <person name="Kuo A."/>
            <person name="Mondo S."/>
            <person name="Pangilinan J."/>
            <person name="Riley R."/>
            <person name="LaButti K."/>
            <person name="Andreopoulos B."/>
            <person name="Lipzen A."/>
            <person name="Chen C."/>
            <person name="Yanf M."/>
            <person name="Daum C."/>
            <person name="Ng V."/>
            <person name="Clum A."/>
            <person name="Steindorff A."/>
            <person name="Ohm R."/>
            <person name="Martin F."/>
            <person name="Silar P."/>
            <person name="Natvig D."/>
            <person name="Lalanne C."/>
            <person name="Gautier V."/>
            <person name="Ament-velasquez S.L."/>
            <person name="Kruys A."/>
            <person name="Hutchinson M.I."/>
            <person name="Powell A.J."/>
            <person name="Barry K."/>
            <person name="Miller A.N."/>
            <person name="Grigoriev I.V."/>
            <person name="Debuchy R."/>
            <person name="Gladieux P."/>
            <person name="Thoren M.H."/>
            <person name="Johannesson H."/>
        </authorList>
    </citation>
    <scope>NUCLEOTIDE SEQUENCE</scope>
    <source>
        <strain evidence="1">SMH3391-2</strain>
    </source>
</reference>
<gene>
    <name evidence="1" type="ORF">B0T17DRAFT_517655</name>
</gene>
<evidence type="ECO:0000313" key="1">
    <source>
        <dbReference type="EMBL" id="KAK0635921.1"/>
    </source>
</evidence>
<dbReference type="AlphaFoldDB" id="A0AA39XLR7"/>
<keyword evidence="2" id="KW-1185">Reference proteome</keyword>